<keyword evidence="15" id="KW-0779">Telomere</keyword>
<keyword evidence="13" id="KW-0995">Kinetochore</keyword>
<dbReference type="FunFam" id="2.130.10.10:FF:000488">
    <property type="entry name" value="Leucine-rich repeat and WD repeat-containing protein 1"/>
    <property type="match status" value="1"/>
</dbReference>
<dbReference type="InterPro" id="IPR052489">
    <property type="entry name" value="LRWD1"/>
</dbReference>
<accession>A0A9D3QEI6</accession>
<dbReference type="InterPro" id="IPR015943">
    <property type="entry name" value="WD40/YVTN_repeat-like_dom_sf"/>
</dbReference>
<dbReference type="GO" id="GO:0000776">
    <property type="term" value="C:kinetochore"/>
    <property type="evidence" value="ECO:0007669"/>
    <property type="project" value="UniProtKB-KW"/>
</dbReference>
<evidence type="ECO:0000259" key="23">
    <source>
        <dbReference type="Pfam" id="PF23215"/>
    </source>
</evidence>
<dbReference type="GO" id="GO:0071169">
    <property type="term" value="P:establishment of protein localization to chromatin"/>
    <property type="evidence" value="ECO:0007669"/>
    <property type="project" value="TreeGrafter"/>
</dbReference>
<feature type="domain" description="Leucine-rich repeat and WD repeat-containing protein 1 LRR" evidence="22">
    <location>
        <begin position="7"/>
        <end position="196"/>
    </location>
</feature>
<evidence type="ECO:0000256" key="21">
    <source>
        <dbReference type="SAM" id="MobiDB-lite"/>
    </source>
</evidence>
<name>A0A9D3QEI6_MEGAT</name>
<dbReference type="InterPro" id="IPR036322">
    <property type="entry name" value="WD40_repeat_dom_sf"/>
</dbReference>
<dbReference type="GO" id="GO:0006260">
    <property type="term" value="P:DNA replication"/>
    <property type="evidence" value="ECO:0007669"/>
    <property type="project" value="UniProtKB-KW"/>
</dbReference>
<evidence type="ECO:0000256" key="7">
    <source>
        <dbReference type="ARBA" id="ARBA00022454"/>
    </source>
</evidence>
<evidence type="ECO:0000256" key="19">
    <source>
        <dbReference type="ARBA" id="ARBA00033046"/>
    </source>
</evidence>
<keyword evidence="16" id="KW-0206">Cytoskeleton</keyword>
<comment type="similarity">
    <text evidence="5">Belongs to the LRWD1 family.</text>
</comment>
<evidence type="ECO:0000256" key="15">
    <source>
        <dbReference type="ARBA" id="ARBA00022895"/>
    </source>
</evidence>
<comment type="subcellular location">
    <subcellularLocation>
        <location evidence="4">Chromosome</location>
        <location evidence="4">Centromere</location>
        <location evidence="4">Kinetochore</location>
    </subcellularLocation>
    <subcellularLocation>
        <location evidence="3">Chromosome</location>
        <location evidence="3">Telomere</location>
    </subcellularLocation>
    <subcellularLocation>
        <location evidence="2">Cytoplasm</location>
        <location evidence="2">Cytoskeleton</location>
        <location evidence="2">Microtubule organizing center</location>
        <location evidence="2">Centrosome</location>
    </subcellularLocation>
    <subcellularLocation>
        <location evidence="1">Nucleus</location>
    </subcellularLocation>
</comment>
<dbReference type="PROSITE" id="PS51450">
    <property type="entry name" value="LRR"/>
    <property type="match status" value="2"/>
</dbReference>
<dbReference type="SMART" id="SM00320">
    <property type="entry name" value="WD40"/>
    <property type="match status" value="3"/>
</dbReference>
<dbReference type="PROSITE" id="PS00678">
    <property type="entry name" value="WD_REPEATS_1"/>
    <property type="match status" value="1"/>
</dbReference>
<sequence>MAKITEKLLLEKGTPKTSKLEEIRTLNLSHMGLSNKDLPVSLLSRLCSLEELDLSGNRLQQLPSGLCLPSLRILNCSDNEMEDVTSLESLSALEDLRLDNNIYLTVSDDYKAMFLLSNLKVFNGKDISSSANHLRYVATENLQKRVVALWEGTFTLPDPPTQEKLKKVEKEFVAAACSQIKYGPSSLSDYTKWRLESIAKKHLQSLIGREEEQILENSGDTKKNNAIRSPVKRTISDMDAARANGSPQKRARVVGTTPIEASPRKSTRQLSTPVKAEQHAGSPRKGGQAVGSPNRKQSKAESVRKSLRDTPKEAPPLEKQTRTPTKAAPHERKAANGTPQKITSSKSKDPVCLRPLHVLQCHSKQDSPDDFSTQLWACAFEPPLDSRDLAGQTSRTVATCGGDSVCIIDCETGHVLKKYKVSGEEFFSLAWSFVPMSREGGGMRWCSILAAGGKKGVVKLIHPRANIAYGEFRASRRAISTLRFSPSQQSFLFTGAYDNKVVMWDIGGVDSDYNFKVSQLLVLETRSTPLHLCLPPSSRDTQQHLLVACDEGLLCFNTQLSKTTLKRTPEIEITFPVYKKEDKDNHYRTIDGLGFLTDDIVVSKSHMQGSIYLWSWSRTRASRPNKKQEVSAVILAELQWSSTDLPYLSLSTCPGEGYVVCGDEKGGLWTYHLTDILESGAKKGEAISPTEVLDWPSPVRKGQGPVEGPSINSVAMDPELRYLVALSDKNMAVVWRRV</sequence>
<feature type="region of interest" description="Disordered" evidence="21">
    <location>
        <begin position="214"/>
        <end position="348"/>
    </location>
</feature>
<evidence type="ECO:0000256" key="9">
    <source>
        <dbReference type="ARBA" id="ARBA00022574"/>
    </source>
</evidence>
<feature type="domain" description="Leucine-rich repeat and WD repeat-containing protein 1 WD" evidence="23">
    <location>
        <begin position="351"/>
        <end position="736"/>
    </location>
</feature>
<evidence type="ECO:0000256" key="18">
    <source>
        <dbReference type="ARBA" id="ARBA00023328"/>
    </source>
</evidence>
<dbReference type="InterPro" id="IPR056160">
    <property type="entry name" value="WD_LRWD1"/>
</dbReference>
<evidence type="ECO:0000256" key="6">
    <source>
        <dbReference type="ARBA" id="ARBA00015536"/>
    </source>
</evidence>
<evidence type="ECO:0000256" key="3">
    <source>
        <dbReference type="ARBA" id="ARBA00004574"/>
    </source>
</evidence>
<dbReference type="InterPro" id="IPR001611">
    <property type="entry name" value="Leu-rich_rpt"/>
</dbReference>
<evidence type="ECO:0000256" key="5">
    <source>
        <dbReference type="ARBA" id="ARBA00007545"/>
    </source>
</evidence>
<evidence type="ECO:0000256" key="4">
    <source>
        <dbReference type="ARBA" id="ARBA00004629"/>
    </source>
</evidence>
<dbReference type="SMART" id="SM00369">
    <property type="entry name" value="LRR_TYP"/>
    <property type="match status" value="1"/>
</dbReference>
<dbReference type="PROSITE" id="PS50294">
    <property type="entry name" value="WD_REPEATS_REGION"/>
    <property type="match status" value="1"/>
</dbReference>
<evidence type="ECO:0000256" key="17">
    <source>
        <dbReference type="ARBA" id="ARBA00023242"/>
    </source>
</evidence>
<reference evidence="24" key="1">
    <citation type="submission" date="2021-01" db="EMBL/GenBank/DDBJ databases">
        <authorList>
            <person name="Zahm M."/>
            <person name="Roques C."/>
            <person name="Cabau C."/>
            <person name="Klopp C."/>
            <person name="Donnadieu C."/>
            <person name="Jouanno E."/>
            <person name="Lampietro C."/>
            <person name="Louis A."/>
            <person name="Herpin A."/>
            <person name="Echchiki A."/>
            <person name="Berthelot C."/>
            <person name="Parey E."/>
            <person name="Roest-Crollius H."/>
            <person name="Braasch I."/>
            <person name="Postlethwait J."/>
            <person name="Bobe J."/>
            <person name="Montfort J."/>
            <person name="Bouchez O."/>
            <person name="Begum T."/>
            <person name="Mejri S."/>
            <person name="Adams A."/>
            <person name="Chen W.-J."/>
            <person name="Guiguen Y."/>
        </authorList>
    </citation>
    <scope>NUCLEOTIDE SEQUENCE</scope>
    <source>
        <strain evidence="24">YG-15Mar2019-1</strain>
        <tissue evidence="24">Brain</tissue>
    </source>
</reference>
<dbReference type="AlphaFoldDB" id="A0A9D3QEI6"/>
<dbReference type="EMBL" id="JAFDVH010000003">
    <property type="protein sequence ID" value="KAG7483785.1"/>
    <property type="molecule type" value="Genomic_DNA"/>
</dbReference>
<keyword evidence="10" id="KW-0433">Leucine-rich repeat</keyword>
<keyword evidence="11" id="KW-0235">DNA replication</keyword>
<evidence type="ECO:0000256" key="8">
    <source>
        <dbReference type="ARBA" id="ARBA00022490"/>
    </source>
</evidence>
<dbReference type="Pfam" id="PF23211">
    <property type="entry name" value="LRR_LRWD1"/>
    <property type="match status" value="1"/>
</dbReference>
<evidence type="ECO:0000259" key="22">
    <source>
        <dbReference type="Pfam" id="PF23211"/>
    </source>
</evidence>
<keyword evidence="17" id="KW-0539">Nucleus</keyword>
<dbReference type="Gene3D" id="3.80.10.10">
    <property type="entry name" value="Ribonuclease Inhibitor"/>
    <property type="match status" value="1"/>
</dbReference>
<dbReference type="Pfam" id="PF23215">
    <property type="entry name" value="WD_LRWD1"/>
    <property type="match status" value="1"/>
</dbReference>
<keyword evidence="14" id="KW-0156">Chromatin regulator</keyword>
<dbReference type="InterPro" id="IPR056363">
    <property type="entry name" value="LRR_LRWD1_dom"/>
</dbReference>
<evidence type="ECO:0000256" key="12">
    <source>
        <dbReference type="ARBA" id="ARBA00022737"/>
    </source>
</evidence>
<evidence type="ECO:0000256" key="13">
    <source>
        <dbReference type="ARBA" id="ARBA00022838"/>
    </source>
</evidence>
<proteinExistence type="inferred from homology"/>
<dbReference type="PANTHER" id="PTHR24370">
    <property type="entry name" value="OPTICIN"/>
    <property type="match status" value="1"/>
</dbReference>
<organism evidence="24 25">
    <name type="scientific">Megalops atlanticus</name>
    <name type="common">Tarpon</name>
    <name type="synonym">Clupea gigantea</name>
    <dbReference type="NCBI Taxonomy" id="7932"/>
    <lineage>
        <taxon>Eukaryota</taxon>
        <taxon>Metazoa</taxon>
        <taxon>Chordata</taxon>
        <taxon>Craniata</taxon>
        <taxon>Vertebrata</taxon>
        <taxon>Euteleostomi</taxon>
        <taxon>Actinopterygii</taxon>
        <taxon>Neopterygii</taxon>
        <taxon>Teleostei</taxon>
        <taxon>Elopiformes</taxon>
        <taxon>Megalopidae</taxon>
        <taxon>Megalops</taxon>
    </lineage>
</organism>
<dbReference type="InterPro" id="IPR003591">
    <property type="entry name" value="Leu-rich_rpt_typical-subtyp"/>
</dbReference>
<dbReference type="PANTHER" id="PTHR24370:SF10">
    <property type="entry name" value="LEUCINE-RICH REPEAT AND WD REPEAT-CONTAINING PROTEIN 1"/>
    <property type="match status" value="1"/>
</dbReference>
<dbReference type="Gene3D" id="2.130.10.10">
    <property type="entry name" value="YVTN repeat-like/Quinoprotein amine dehydrogenase"/>
    <property type="match status" value="1"/>
</dbReference>
<dbReference type="SUPFAM" id="SSF52058">
    <property type="entry name" value="L domain-like"/>
    <property type="match status" value="1"/>
</dbReference>
<keyword evidence="25" id="KW-1185">Reference proteome</keyword>
<dbReference type="InterPro" id="IPR032675">
    <property type="entry name" value="LRR_dom_sf"/>
</dbReference>
<evidence type="ECO:0000256" key="2">
    <source>
        <dbReference type="ARBA" id="ARBA00004300"/>
    </source>
</evidence>
<gene>
    <name evidence="24" type="ORF">MATL_G00042080</name>
</gene>
<feature type="compositionally biased region" description="Basic and acidic residues" evidence="21">
    <location>
        <begin position="298"/>
        <end position="321"/>
    </location>
</feature>
<evidence type="ECO:0000256" key="20">
    <source>
        <dbReference type="PROSITE-ProRule" id="PRU00221"/>
    </source>
</evidence>
<keyword evidence="18" id="KW-0137">Centromere</keyword>
<keyword evidence="12" id="KW-0677">Repeat</keyword>
<dbReference type="SUPFAM" id="SSF50978">
    <property type="entry name" value="WD40 repeat-like"/>
    <property type="match status" value="1"/>
</dbReference>
<dbReference type="OrthoDB" id="7318948at2759"/>
<protein>
    <recommendedName>
        <fullName evidence="6">Leucine-rich repeat and WD repeat-containing protein 1</fullName>
    </recommendedName>
    <alternativeName>
        <fullName evidence="19">Origin recognition complex-associated protein</fullName>
    </alternativeName>
</protein>
<keyword evidence="9 20" id="KW-0853">WD repeat</keyword>
<dbReference type="GO" id="GO:0003682">
    <property type="term" value="F:chromatin binding"/>
    <property type="evidence" value="ECO:0007669"/>
    <property type="project" value="TreeGrafter"/>
</dbReference>
<dbReference type="InterPro" id="IPR019775">
    <property type="entry name" value="WD40_repeat_CS"/>
</dbReference>
<dbReference type="GO" id="GO:0000781">
    <property type="term" value="C:chromosome, telomeric region"/>
    <property type="evidence" value="ECO:0007669"/>
    <property type="project" value="UniProtKB-SubCell"/>
</dbReference>
<evidence type="ECO:0000313" key="24">
    <source>
        <dbReference type="EMBL" id="KAG7483785.1"/>
    </source>
</evidence>
<evidence type="ECO:0000256" key="10">
    <source>
        <dbReference type="ARBA" id="ARBA00022614"/>
    </source>
</evidence>
<comment type="caution">
    <text evidence="24">The sequence shown here is derived from an EMBL/GenBank/DDBJ whole genome shotgun (WGS) entry which is preliminary data.</text>
</comment>
<evidence type="ECO:0000256" key="11">
    <source>
        <dbReference type="ARBA" id="ARBA00022705"/>
    </source>
</evidence>
<evidence type="ECO:0000313" key="25">
    <source>
        <dbReference type="Proteomes" id="UP001046870"/>
    </source>
</evidence>
<dbReference type="PROSITE" id="PS50082">
    <property type="entry name" value="WD_REPEATS_2"/>
    <property type="match status" value="1"/>
</dbReference>
<evidence type="ECO:0000256" key="1">
    <source>
        <dbReference type="ARBA" id="ARBA00004123"/>
    </source>
</evidence>
<dbReference type="GO" id="GO:0005813">
    <property type="term" value="C:centrosome"/>
    <property type="evidence" value="ECO:0007669"/>
    <property type="project" value="UniProtKB-SubCell"/>
</dbReference>
<feature type="repeat" description="WD" evidence="20">
    <location>
        <begin position="472"/>
        <end position="506"/>
    </location>
</feature>
<dbReference type="Proteomes" id="UP001046870">
    <property type="component" value="Chromosome 3"/>
</dbReference>
<keyword evidence="7" id="KW-0158">Chromosome</keyword>
<evidence type="ECO:0000256" key="14">
    <source>
        <dbReference type="ARBA" id="ARBA00022853"/>
    </source>
</evidence>
<dbReference type="InterPro" id="IPR001680">
    <property type="entry name" value="WD40_rpt"/>
</dbReference>
<keyword evidence="8" id="KW-0963">Cytoplasm</keyword>
<dbReference type="GO" id="GO:0005664">
    <property type="term" value="C:nuclear origin of replication recognition complex"/>
    <property type="evidence" value="ECO:0007669"/>
    <property type="project" value="TreeGrafter"/>
</dbReference>
<evidence type="ECO:0000256" key="16">
    <source>
        <dbReference type="ARBA" id="ARBA00023212"/>
    </source>
</evidence>
<dbReference type="GO" id="GO:0006325">
    <property type="term" value="P:chromatin organization"/>
    <property type="evidence" value="ECO:0007669"/>
    <property type="project" value="UniProtKB-KW"/>
</dbReference>